<reference evidence="1 2" key="1">
    <citation type="submission" date="2020-01" db="EMBL/GenBank/DDBJ databases">
        <title>Insect and environment-associated Actinomycetes.</title>
        <authorList>
            <person name="Currrie C."/>
            <person name="Chevrette M."/>
            <person name="Carlson C."/>
            <person name="Stubbendieck R."/>
            <person name="Wendt-Pienkowski E."/>
        </authorList>
    </citation>
    <scope>NUCLEOTIDE SEQUENCE [LARGE SCALE GENOMIC DNA]</scope>
    <source>
        <strain evidence="1 2">SID7590</strain>
    </source>
</reference>
<gene>
    <name evidence="1" type="ORF">G3I50_25795</name>
</gene>
<name>A0A7K3S2I1_9ACTN</name>
<accession>A0A7K3S2I1</accession>
<evidence type="ECO:0000313" key="1">
    <source>
        <dbReference type="EMBL" id="NEC21628.1"/>
    </source>
</evidence>
<evidence type="ECO:0000313" key="2">
    <source>
        <dbReference type="Proteomes" id="UP000469670"/>
    </source>
</evidence>
<organism evidence="1 2">
    <name type="scientific">Streptomyces parvus</name>
    <dbReference type="NCBI Taxonomy" id="66428"/>
    <lineage>
        <taxon>Bacteria</taxon>
        <taxon>Bacillati</taxon>
        <taxon>Actinomycetota</taxon>
        <taxon>Actinomycetes</taxon>
        <taxon>Kitasatosporales</taxon>
        <taxon>Streptomycetaceae</taxon>
        <taxon>Streptomyces</taxon>
    </lineage>
</organism>
<dbReference type="RefSeq" id="WP_164205856.1">
    <property type="nucleotide sequence ID" value="NZ_JAAGMP010001140.1"/>
</dbReference>
<sequence>MTEQTREGEARTADVARLLRHPAVFLPGPVPREGRIAFWDPDAGGGPQGDGDPWRADPLPERTGVPFAYVDAPARPDIVPYTSARLTV</sequence>
<dbReference type="EMBL" id="JAAGMP010001140">
    <property type="protein sequence ID" value="NEC21628.1"/>
    <property type="molecule type" value="Genomic_DNA"/>
</dbReference>
<protein>
    <recommendedName>
        <fullName evidence="3">ATP-dependent helicase</fullName>
    </recommendedName>
</protein>
<proteinExistence type="predicted"/>
<dbReference type="Proteomes" id="UP000469670">
    <property type="component" value="Unassembled WGS sequence"/>
</dbReference>
<feature type="non-terminal residue" evidence="1">
    <location>
        <position position="88"/>
    </location>
</feature>
<dbReference type="AlphaFoldDB" id="A0A7K3S2I1"/>
<comment type="caution">
    <text evidence="1">The sequence shown here is derived from an EMBL/GenBank/DDBJ whole genome shotgun (WGS) entry which is preliminary data.</text>
</comment>
<evidence type="ECO:0008006" key="3">
    <source>
        <dbReference type="Google" id="ProtNLM"/>
    </source>
</evidence>